<name>A0AAV7GLT3_DENCH</name>
<organism evidence="2 3">
    <name type="scientific">Dendrobium chrysotoxum</name>
    <name type="common">Orchid</name>
    <dbReference type="NCBI Taxonomy" id="161865"/>
    <lineage>
        <taxon>Eukaryota</taxon>
        <taxon>Viridiplantae</taxon>
        <taxon>Streptophyta</taxon>
        <taxon>Embryophyta</taxon>
        <taxon>Tracheophyta</taxon>
        <taxon>Spermatophyta</taxon>
        <taxon>Magnoliopsida</taxon>
        <taxon>Liliopsida</taxon>
        <taxon>Asparagales</taxon>
        <taxon>Orchidaceae</taxon>
        <taxon>Epidendroideae</taxon>
        <taxon>Malaxideae</taxon>
        <taxon>Dendrobiinae</taxon>
        <taxon>Dendrobium</taxon>
    </lineage>
</organism>
<sequence>MAVAEAKNSKIGGGAPEYGVGPPLGAGVEKALNPVLKRRWRWWRLGFRRIDWNRVGGEEGRRWRGLWRGAR</sequence>
<keyword evidence="3" id="KW-1185">Reference proteome</keyword>
<gene>
    <name evidence="2" type="ORF">IEQ34_014374</name>
</gene>
<dbReference type="AlphaFoldDB" id="A0AAV7GLT3"/>
<feature type="region of interest" description="Disordered" evidence="1">
    <location>
        <begin position="1"/>
        <end position="24"/>
    </location>
</feature>
<proteinExistence type="predicted"/>
<protein>
    <submittedName>
        <fullName evidence="2">Uncharacterized protein</fullName>
    </submittedName>
</protein>
<reference evidence="2 3" key="1">
    <citation type="journal article" date="2021" name="Hortic Res">
        <title>Chromosome-scale assembly of the Dendrobium chrysotoxum genome enhances the understanding of orchid evolution.</title>
        <authorList>
            <person name="Zhang Y."/>
            <person name="Zhang G.Q."/>
            <person name="Zhang D."/>
            <person name="Liu X.D."/>
            <person name="Xu X.Y."/>
            <person name="Sun W.H."/>
            <person name="Yu X."/>
            <person name="Zhu X."/>
            <person name="Wang Z.W."/>
            <person name="Zhao X."/>
            <person name="Zhong W.Y."/>
            <person name="Chen H."/>
            <person name="Yin W.L."/>
            <person name="Huang T."/>
            <person name="Niu S.C."/>
            <person name="Liu Z.J."/>
        </authorList>
    </citation>
    <scope>NUCLEOTIDE SEQUENCE [LARGE SCALE GENOMIC DNA]</scope>
    <source>
        <strain evidence="2">Lindl</strain>
    </source>
</reference>
<comment type="caution">
    <text evidence="2">The sequence shown here is derived from an EMBL/GenBank/DDBJ whole genome shotgun (WGS) entry which is preliminary data.</text>
</comment>
<dbReference type="EMBL" id="JAGFBR010000013">
    <property type="protein sequence ID" value="KAH0456467.1"/>
    <property type="molecule type" value="Genomic_DNA"/>
</dbReference>
<evidence type="ECO:0000256" key="1">
    <source>
        <dbReference type="SAM" id="MobiDB-lite"/>
    </source>
</evidence>
<evidence type="ECO:0000313" key="2">
    <source>
        <dbReference type="EMBL" id="KAH0456467.1"/>
    </source>
</evidence>
<accession>A0AAV7GLT3</accession>
<dbReference type="Proteomes" id="UP000775213">
    <property type="component" value="Unassembled WGS sequence"/>
</dbReference>
<evidence type="ECO:0000313" key="3">
    <source>
        <dbReference type="Proteomes" id="UP000775213"/>
    </source>
</evidence>